<dbReference type="EMBL" id="KI440852">
    <property type="protein sequence ID" value="ERS95771.1"/>
    <property type="molecule type" value="Genomic_DNA"/>
</dbReference>
<feature type="compositionally biased region" description="Polar residues" evidence="1">
    <location>
        <begin position="301"/>
        <end position="318"/>
    </location>
</feature>
<evidence type="ECO:0000313" key="4">
    <source>
        <dbReference type="Proteomes" id="UP000018087"/>
    </source>
</evidence>
<dbReference type="InterPro" id="IPR036526">
    <property type="entry name" value="C-N_Hydrolase_sf"/>
</dbReference>
<feature type="region of interest" description="Disordered" evidence="1">
    <location>
        <begin position="282"/>
        <end position="349"/>
    </location>
</feature>
<dbReference type="InterPro" id="IPR003010">
    <property type="entry name" value="C-N_Hydrolase"/>
</dbReference>
<dbReference type="PROSITE" id="PS50263">
    <property type="entry name" value="CN_HYDROLASE"/>
    <property type="match status" value="1"/>
</dbReference>
<feature type="compositionally biased region" description="Low complexity" evidence="1">
    <location>
        <begin position="458"/>
        <end position="471"/>
    </location>
</feature>
<dbReference type="GO" id="GO:0030163">
    <property type="term" value="P:protein catabolic process"/>
    <property type="evidence" value="ECO:0007669"/>
    <property type="project" value="TreeGrafter"/>
</dbReference>
<dbReference type="GO" id="GO:0008418">
    <property type="term" value="F:protein-N-terminal asparagine amidohydrolase activity"/>
    <property type="evidence" value="ECO:0007669"/>
    <property type="project" value="InterPro"/>
</dbReference>
<proteinExistence type="predicted"/>
<sequence>MKIGCLQFAPEVGDVGNNLNRADDILNKAQNIEDIDLLVLPELAFTGYNFRSLSEISPFLEHSGRGISALWAQTTALRLNCNVIVGYPETVDVSHKWPASPEFYNAAIVVSKDGETIGNYRKSFLYAVDETWALEGQDGFFEGHIDGLGDVAMGICNPYKFEAPWHNFEFAFHALEIKANLVIVTMAWLTREGAETISEIPQEPDFQTLEYWVQRLEPLIRRGSREEIVVVFCNRCGIEGDAVYAGTSSVIGIKNGEVNIYGVLGRGLKEVLVVDTNNPPLAKLLRTSHGRRPGAAESDGYDSNQSIAGSSPNVSRKSTPFPPRQAFHPFRGDSASEGHDGGAAQGTQNEDADDAWEVMSTSASHGSAPSLYSHSGAMPPRNQMPRLELQIPYSAGTAGSLSKLKDSLHATQNQEGKPPAVVAGDVLTPTAPSPTPMSQWTIQAHVGQYGSRKTDFEQSSNWSQSTNSSSSWLLGTPPLAHTQLPLDPGDEIIAMINVIRNGCPTHDSRAPSLEPQSQRQTMKHDRSQSQTQNRSQAQGQGQDPRQSRQSSQQRERPVWQQHRQGTTGTRVSNQQQPQSQQLLLQQQQHQQQQQRHPSQAPTAQGDNAQEPIYEIILPPHLRELVETMSSPDPRAESATHALDSKRQDRAAPKFNPPTPTAMKFDTNEEEGTPAAA</sequence>
<evidence type="ECO:0000259" key="2">
    <source>
        <dbReference type="PROSITE" id="PS50263"/>
    </source>
</evidence>
<protein>
    <recommendedName>
        <fullName evidence="2">CN hydrolase domain-containing protein</fullName>
    </recommendedName>
</protein>
<feature type="compositionally biased region" description="Polar residues" evidence="1">
    <location>
        <begin position="528"/>
        <end position="537"/>
    </location>
</feature>
<dbReference type="Pfam" id="PF00795">
    <property type="entry name" value="CN_hydrolase"/>
    <property type="match status" value="1"/>
</dbReference>
<name>U7PLF4_SPOS1</name>
<dbReference type="SUPFAM" id="SSF56317">
    <property type="entry name" value="Carbon-nitrogen hydrolase"/>
    <property type="match status" value="1"/>
</dbReference>
<feature type="compositionally biased region" description="Basic and acidic residues" evidence="1">
    <location>
        <begin position="633"/>
        <end position="651"/>
    </location>
</feature>
<dbReference type="eggNOG" id="KOG0806">
    <property type="taxonomic scope" value="Eukaryota"/>
</dbReference>
<accession>U7PLF4</accession>
<evidence type="ECO:0000256" key="1">
    <source>
        <dbReference type="SAM" id="MobiDB-lite"/>
    </source>
</evidence>
<feature type="compositionally biased region" description="Polar residues" evidence="1">
    <location>
        <begin position="561"/>
        <end position="573"/>
    </location>
</feature>
<evidence type="ECO:0000313" key="3">
    <source>
        <dbReference type="EMBL" id="ERS95771.1"/>
    </source>
</evidence>
<dbReference type="HOGENOM" id="CLU_026176_0_0_1"/>
<dbReference type="OrthoDB" id="201515at2759"/>
<dbReference type="STRING" id="1391915.U7PLF4"/>
<feature type="compositionally biased region" description="Basic and acidic residues" evidence="1">
    <location>
        <begin position="330"/>
        <end position="340"/>
    </location>
</feature>
<feature type="domain" description="CN hydrolase" evidence="2">
    <location>
        <begin position="1"/>
        <end position="278"/>
    </location>
</feature>
<organism evidence="3 4">
    <name type="scientific">Sporothrix schenckii (strain ATCC 58251 / de Perez 2211183)</name>
    <name type="common">Rose-picker's disease fungus</name>
    <dbReference type="NCBI Taxonomy" id="1391915"/>
    <lineage>
        <taxon>Eukaryota</taxon>
        <taxon>Fungi</taxon>
        <taxon>Dikarya</taxon>
        <taxon>Ascomycota</taxon>
        <taxon>Pezizomycotina</taxon>
        <taxon>Sordariomycetes</taxon>
        <taxon>Sordariomycetidae</taxon>
        <taxon>Ophiostomatales</taxon>
        <taxon>Ophiostomataceae</taxon>
        <taxon>Sporothrix</taxon>
    </lineage>
</organism>
<dbReference type="PANTHER" id="PTHR11750:SF26">
    <property type="entry name" value="PROTEIN N-TERMINAL AMIDASE"/>
    <property type="match status" value="1"/>
</dbReference>
<feature type="region of interest" description="Disordered" evidence="1">
    <location>
        <begin position="623"/>
        <end position="676"/>
    </location>
</feature>
<dbReference type="AlphaFoldDB" id="U7PLF4"/>
<feature type="region of interest" description="Disordered" evidence="1">
    <location>
        <begin position="451"/>
        <end position="471"/>
    </location>
</feature>
<dbReference type="GO" id="GO:0070773">
    <property type="term" value="F:protein-N-terminal glutamine amidohydrolase activity"/>
    <property type="evidence" value="ECO:0007669"/>
    <property type="project" value="InterPro"/>
</dbReference>
<reference evidence="4" key="1">
    <citation type="journal article" date="2014" name="Genome Announc.">
        <title>Genome sequence of the pathogenic fungus Sporothrix schenckii (ATCC 58251).</title>
        <authorList>
            <person name="Cuomo C.A."/>
            <person name="Rodriguez-Del Valle N."/>
            <person name="Perez-Sanchez L."/>
            <person name="Abouelleil A."/>
            <person name="Goldberg J."/>
            <person name="Young S."/>
            <person name="Zeng Q."/>
            <person name="Birren B.W."/>
        </authorList>
    </citation>
    <scope>NUCLEOTIDE SEQUENCE [LARGE SCALE GENOMIC DNA]</scope>
    <source>
        <strain evidence="4">ATCC 58251 / de Perez 2211183</strain>
    </source>
</reference>
<feature type="compositionally biased region" description="Acidic residues" evidence="1">
    <location>
        <begin position="667"/>
        <end position="676"/>
    </location>
</feature>
<dbReference type="CDD" id="cd07566">
    <property type="entry name" value="ScNTA1_like"/>
    <property type="match status" value="1"/>
</dbReference>
<feature type="compositionally biased region" description="Low complexity" evidence="1">
    <location>
        <begin position="538"/>
        <end position="552"/>
    </location>
</feature>
<dbReference type="Proteomes" id="UP000018087">
    <property type="component" value="Unassembled WGS sequence"/>
</dbReference>
<feature type="region of interest" description="Disordered" evidence="1">
    <location>
        <begin position="503"/>
        <end position="605"/>
    </location>
</feature>
<feature type="compositionally biased region" description="Low complexity" evidence="1">
    <location>
        <begin position="574"/>
        <end position="599"/>
    </location>
</feature>
<keyword evidence="4" id="KW-1185">Reference proteome</keyword>
<dbReference type="InterPro" id="IPR039703">
    <property type="entry name" value="Nta1"/>
</dbReference>
<dbReference type="PANTHER" id="PTHR11750">
    <property type="entry name" value="PROTEIN N-TERMINAL AMIDASE"/>
    <property type="match status" value="1"/>
</dbReference>
<gene>
    <name evidence="3" type="ORF">HMPREF1624_07846</name>
</gene>
<dbReference type="Gene3D" id="3.60.110.10">
    <property type="entry name" value="Carbon-nitrogen hydrolase"/>
    <property type="match status" value="1"/>
</dbReference>